<keyword evidence="3 7" id="KW-0862">Zinc</keyword>
<dbReference type="InterPro" id="IPR036423">
    <property type="entry name" value="SOD-like_Cu/Zn_dom_sf"/>
</dbReference>
<comment type="cofactor">
    <cofactor evidence="7">
        <name>Cu cation</name>
        <dbReference type="ChEBI" id="CHEBI:23378"/>
    </cofactor>
    <text evidence="7">Binds 1 copper ion per subunit.</text>
</comment>
<dbReference type="InterPro" id="IPR018152">
    <property type="entry name" value="SOD_Cu/Zn_BS"/>
</dbReference>
<evidence type="ECO:0000256" key="5">
    <source>
        <dbReference type="ARBA" id="ARBA00023002"/>
    </source>
</evidence>
<dbReference type="EC" id="1.15.1.1" evidence="7"/>
<dbReference type="GO" id="GO:0004784">
    <property type="term" value="F:superoxide dismutase activity"/>
    <property type="evidence" value="ECO:0007669"/>
    <property type="project" value="UniProtKB-EC"/>
</dbReference>
<dbReference type="PANTHER" id="PTHR10003">
    <property type="entry name" value="SUPEROXIDE DISMUTASE CU-ZN -RELATED"/>
    <property type="match status" value="1"/>
</dbReference>
<dbReference type="PROSITE" id="PS00332">
    <property type="entry name" value="SOD_CU_ZN_2"/>
    <property type="match status" value="1"/>
</dbReference>
<dbReference type="SUPFAM" id="SSF49329">
    <property type="entry name" value="Cu,Zn superoxide dismutase-like"/>
    <property type="match status" value="1"/>
</dbReference>
<keyword evidence="2 7" id="KW-0479">Metal-binding</keyword>
<dbReference type="OrthoDB" id="2015551at2759"/>
<evidence type="ECO:0000313" key="10">
    <source>
        <dbReference type="Proteomes" id="UP000242146"/>
    </source>
</evidence>
<evidence type="ECO:0000256" key="2">
    <source>
        <dbReference type="ARBA" id="ARBA00022723"/>
    </source>
</evidence>
<evidence type="ECO:0000256" key="7">
    <source>
        <dbReference type="RuleBase" id="RU000393"/>
    </source>
</evidence>
<comment type="cofactor">
    <cofactor evidence="7">
        <name>Zn(2+)</name>
        <dbReference type="ChEBI" id="CHEBI:29105"/>
    </cofactor>
    <text evidence="7">Binds 1 zinc ion per subunit.</text>
</comment>
<dbReference type="Gene3D" id="2.60.40.200">
    <property type="entry name" value="Superoxide dismutase, copper/zinc binding domain"/>
    <property type="match status" value="1"/>
</dbReference>
<keyword evidence="4" id="KW-0049">Antioxidant</keyword>
<gene>
    <name evidence="9" type="ORF">DM01DRAFT_1311072</name>
</gene>
<comment type="similarity">
    <text evidence="1 7">Belongs to the Cu-Zn superoxide dismutase family.</text>
</comment>
<dbReference type="InterPro" id="IPR001424">
    <property type="entry name" value="SOD_Cu_Zn_dom"/>
</dbReference>
<proteinExistence type="inferred from homology"/>
<evidence type="ECO:0000259" key="8">
    <source>
        <dbReference type="Pfam" id="PF00080"/>
    </source>
</evidence>
<dbReference type="Proteomes" id="UP000242146">
    <property type="component" value="Unassembled WGS sequence"/>
</dbReference>
<keyword evidence="5 7" id="KW-0560">Oxidoreductase</keyword>
<dbReference type="EMBL" id="MCGT01000037">
    <property type="protein sequence ID" value="ORX46571.1"/>
    <property type="molecule type" value="Genomic_DNA"/>
</dbReference>
<dbReference type="AlphaFoldDB" id="A0A1X2G6V3"/>
<accession>A0A1X2G6V3</accession>
<dbReference type="GO" id="GO:0005507">
    <property type="term" value="F:copper ion binding"/>
    <property type="evidence" value="ECO:0007669"/>
    <property type="project" value="InterPro"/>
</dbReference>
<comment type="caution">
    <text evidence="9">The sequence shown here is derived from an EMBL/GenBank/DDBJ whole genome shotgun (WGS) entry which is preliminary data.</text>
</comment>
<feature type="domain" description="Superoxide dismutase copper/zinc binding" evidence="8">
    <location>
        <begin position="14"/>
        <end position="150"/>
    </location>
</feature>
<dbReference type="CDD" id="cd00305">
    <property type="entry name" value="Cu-Zn_Superoxide_Dismutase"/>
    <property type="match status" value="1"/>
</dbReference>
<keyword evidence="10" id="KW-1185">Reference proteome</keyword>
<dbReference type="InterPro" id="IPR024134">
    <property type="entry name" value="SOD_Cu/Zn_/chaperone"/>
</dbReference>
<dbReference type="PROSITE" id="PS00087">
    <property type="entry name" value="SOD_CU_ZN_1"/>
    <property type="match status" value="1"/>
</dbReference>
<reference evidence="9 10" key="1">
    <citation type="submission" date="2016-07" db="EMBL/GenBank/DDBJ databases">
        <title>Pervasive Adenine N6-methylation of Active Genes in Fungi.</title>
        <authorList>
            <consortium name="DOE Joint Genome Institute"/>
            <person name="Mondo S.J."/>
            <person name="Dannebaum R.O."/>
            <person name="Kuo R.C."/>
            <person name="Labutti K."/>
            <person name="Haridas S."/>
            <person name="Kuo A."/>
            <person name="Salamov A."/>
            <person name="Ahrendt S.R."/>
            <person name="Lipzen A."/>
            <person name="Sullivan W."/>
            <person name="Andreopoulos W.B."/>
            <person name="Clum A."/>
            <person name="Lindquist E."/>
            <person name="Daum C."/>
            <person name="Ramamoorthy G.K."/>
            <person name="Gryganskyi A."/>
            <person name="Culley D."/>
            <person name="Magnuson J.K."/>
            <person name="James T.Y."/>
            <person name="O'Malley M.A."/>
            <person name="Stajich J.E."/>
            <person name="Spatafora J.W."/>
            <person name="Visel A."/>
            <person name="Grigoriev I.V."/>
        </authorList>
    </citation>
    <scope>NUCLEOTIDE SEQUENCE [LARGE SCALE GENOMIC DNA]</scope>
    <source>
        <strain evidence="9 10">NRRL 3301</strain>
    </source>
</reference>
<comment type="function">
    <text evidence="7">Destroys radicals which are normally produced within the cells and which are toxic to biological systems.</text>
</comment>
<protein>
    <recommendedName>
        <fullName evidence="7">Superoxide dismutase [Cu-Zn]</fullName>
        <ecNumber evidence="7">1.15.1.1</ecNumber>
    </recommendedName>
</protein>
<evidence type="ECO:0000256" key="6">
    <source>
        <dbReference type="ARBA" id="ARBA00023008"/>
    </source>
</evidence>
<organism evidence="9 10">
    <name type="scientific">Hesseltinella vesiculosa</name>
    <dbReference type="NCBI Taxonomy" id="101127"/>
    <lineage>
        <taxon>Eukaryota</taxon>
        <taxon>Fungi</taxon>
        <taxon>Fungi incertae sedis</taxon>
        <taxon>Mucoromycota</taxon>
        <taxon>Mucoromycotina</taxon>
        <taxon>Mucoromycetes</taxon>
        <taxon>Mucorales</taxon>
        <taxon>Cunninghamellaceae</taxon>
        <taxon>Hesseltinella</taxon>
    </lineage>
</organism>
<keyword evidence="6 7" id="KW-0186">Copper</keyword>
<dbReference type="Pfam" id="PF00080">
    <property type="entry name" value="Sod_Cu"/>
    <property type="match status" value="1"/>
</dbReference>
<evidence type="ECO:0000256" key="3">
    <source>
        <dbReference type="ARBA" id="ARBA00022833"/>
    </source>
</evidence>
<comment type="catalytic activity">
    <reaction evidence="7">
        <text>2 superoxide + 2 H(+) = H2O2 + O2</text>
        <dbReference type="Rhea" id="RHEA:20696"/>
        <dbReference type="ChEBI" id="CHEBI:15378"/>
        <dbReference type="ChEBI" id="CHEBI:15379"/>
        <dbReference type="ChEBI" id="CHEBI:16240"/>
        <dbReference type="ChEBI" id="CHEBI:18421"/>
        <dbReference type="EC" id="1.15.1.1"/>
    </reaction>
</comment>
<evidence type="ECO:0000313" key="9">
    <source>
        <dbReference type="EMBL" id="ORX46571.1"/>
    </source>
</evidence>
<dbReference type="STRING" id="101127.A0A1X2G6V3"/>
<sequence>MVKAICVVRGDSKVSGTITFTQESEDAPTHIVADLSGLDPNAKRGFHIHEFGDNTNGCTSAGGHFNPFGKTHGAPDAAVRHVGDLGNVTTDAQGNVAFSVADSQIKLIGIHSVIGRSVVVHAGEDDLGVTAHELSKTTGNAGLRSACGVIGITN</sequence>
<dbReference type="PRINTS" id="PR00068">
    <property type="entry name" value="CUZNDISMTASE"/>
</dbReference>
<dbReference type="FunFam" id="2.60.40.200:FF:000001">
    <property type="entry name" value="Superoxide dismutase [Cu-Zn]"/>
    <property type="match status" value="1"/>
</dbReference>
<evidence type="ECO:0000256" key="4">
    <source>
        <dbReference type="ARBA" id="ARBA00022862"/>
    </source>
</evidence>
<name>A0A1X2G6V3_9FUNG</name>
<evidence type="ECO:0000256" key="1">
    <source>
        <dbReference type="ARBA" id="ARBA00010457"/>
    </source>
</evidence>